<evidence type="ECO:0000313" key="1">
    <source>
        <dbReference type="EMBL" id="KAI3665963.1"/>
    </source>
</evidence>
<reference evidence="1 2" key="2">
    <citation type="journal article" date="2022" name="Mol. Ecol. Resour.">
        <title>The genomes of chicory, endive, great burdock and yacon provide insights into Asteraceae paleo-polyploidization history and plant inulin production.</title>
        <authorList>
            <person name="Fan W."/>
            <person name="Wang S."/>
            <person name="Wang H."/>
            <person name="Wang A."/>
            <person name="Jiang F."/>
            <person name="Liu H."/>
            <person name="Zhao H."/>
            <person name="Xu D."/>
            <person name="Zhang Y."/>
        </authorList>
    </citation>
    <scope>NUCLEOTIDE SEQUENCE [LARGE SCALE GENOMIC DNA]</scope>
    <source>
        <strain evidence="2">cv. Niubang</strain>
    </source>
</reference>
<sequence>MHLDALNKEHPKARPTRRSDRAGNFPSSGGLLGTYFHSGTPRLHPPSEFALNDLQVGLLENLKICQQWWKMGGEDEDEVGDEASKPKPWVKILTLETLGDDLVFGRSLDKVG</sequence>
<accession>A0ACB8XGV2</accession>
<comment type="caution">
    <text evidence="1">The sequence shown here is derived from an EMBL/GenBank/DDBJ whole genome shotgun (WGS) entry which is preliminary data.</text>
</comment>
<organism evidence="1 2">
    <name type="scientific">Arctium lappa</name>
    <name type="common">Greater burdock</name>
    <name type="synonym">Lappa major</name>
    <dbReference type="NCBI Taxonomy" id="4217"/>
    <lineage>
        <taxon>Eukaryota</taxon>
        <taxon>Viridiplantae</taxon>
        <taxon>Streptophyta</taxon>
        <taxon>Embryophyta</taxon>
        <taxon>Tracheophyta</taxon>
        <taxon>Spermatophyta</taxon>
        <taxon>Magnoliopsida</taxon>
        <taxon>eudicotyledons</taxon>
        <taxon>Gunneridae</taxon>
        <taxon>Pentapetalae</taxon>
        <taxon>asterids</taxon>
        <taxon>campanulids</taxon>
        <taxon>Asterales</taxon>
        <taxon>Asteraceae</taxon>
        <taxon>Carduoideae</taxon>
        <taxon>Cardueae</taxon>
        <taxon>Arctiinae</taxon>
        <taxon>Arctium</taxon>
    </lineage>
</organism>
<dbReference type="EMBL" id="CM042064">
    <property type="protein sequence ID" value="KAI3665963.1"/>
    <property type="molecule type" value="Genomic_DNA"/>
</dbReference>
<dbReference type="Proteomes" id="UP001055879">
    <property type="component" value="Linkage Group LG18"/>
</dbReference>
<keyword evidence="2" id="KW-1185">Reference proteome</keyword>
<reference evidence="2" key="1">
    <citation type="journal article" date="2022" name="Mol. Ecol. Resour.">
        <title>The genomes of chicory, endive, great burdock and yacon provide insights into Asteraceae palaeo-polyploidization history and plant inulin production.</title>
        <authorList>
            <person name="Fan W."/>
            <person name="Wang S."/>
            <person name="Wang H."/>
            <person name="Wang A."/>
            <person name="Jiang F."/>
            <person name="Liu H."/>
            <person name="Zhao H."/>
            <person name="Xu D."/>
            <person name="Zhang Y."/>
        </authorList>
    </citation>
    <scope>NUCLEOTIDE SEQUENCE [LARGE SCALE GENOMIC DNA]</scope>
    <source>
        <strain evidence="2">cv. Niubang</strain>
    </source>
</reference>
<evidence type="ECO:0000313" key="2">
    <source>
        <dbReference type="Proteomes" id="UP001055879"/>
    </source>
</evidence>
<gene>
    <name evidence="1" type="ORF">L6452_44598</name>
</gene>
<protein>
    <submittedName>
        <fullName evidence="1">Uncharacterized protein</fullName>
    </submittedName>
</protein>
<proteinExistence type="predicted"/>
<name>A0ACB8XGV2_ARCLA</name>